<evidence type="ECO:0000256" key="3">
    <source>
        <dbReference type="ARBA" id="ARBA00023204"/>
    </source>
</evidence>
<dbReference type="PANTHER" id="PTHR15272">
    <property type="entry name" value="CHROMATIN ASSEMBLY FACTOR 1 SUBUNIT A CAF-1 SUBUNIT A"/>
    <property type="match status" value="1"/>
</dbReference>
<evidence type="ECO:0000313" key="8">
    <source>
        <dbReference type="Proteomes" id="UP001061958"/>
    </source>
</evidence>
<dbReference type="Pfam" id="PF12253">
    <property type="entry name" value="CAF1A_dimeriz"/>
    <property type="match status" value="1"/>
</dbReference>
<evidence type="ECO:0000313" key="7">
    <source>
        <dbReference type="EMBL" id="GJQ09724.1"/>
    </source>
</evidence>
<feature type="region of interest" description="Disordered" evidence="5">
    <location>
        <begin position="442"/>
        <end position="472"/>
    </location>
</feature>
<evidence type="ECO:0000256" key="2">
    <source>
        <dbReference type="ARBA" id="ARBA00022763"/>
    </source>
</evidence>
<feature type="region of interest" description="Disordered" evidence="5">
    <location>
        <begin position="240"/>
        <end position="274"/>
    </location>
</feature>
<evidence type="ECO:0000256" key="4">
    <source>
        <dbReference type="ARBA" id="ARBA00023242"/>
    </source>
</evidence>
<gene>
    <name evidence="7" type="ORF">GpartN1_g1515.t1</name>
</gene>
<accession>A0A9C7PT01</accession>
<dbReference type="AlphaFoldDB" id="A0A9C7PT01"/>
<dbReference type="Proteomes" id="UP001061958">
    <property type="component" value="Unassembled WGS sequence"/>
</dbReference>
<dbReference type="PANTHER" id="PTHR15272:SF0">
    <property type="entry name" value="CHROMATIN ASSEMBLY FACTOR 1 SUBUNIT A"/>
    <property type="match status" value="1"/>
</dbReference>
<protein>
    <recommendedName>
        <fullName evidence="6">Chromatin assembly factor 1 subunit A dimerization domain-containing protein</fullName>
    </recommendedName>
</protein>
<dbReference type="GO" id="GO:0033186">
    <property type="term" value="C:CAF-1 complex"/>
    <property type="evidence" value="ECO:0007669"/>
    <property type="project" value="TreeGrafter"/>
</dbReference>
<evidence type="ECO:0000256" key="5">
    <source>
        <dbReference type="SAM" id="MobiDB-lite"/>
    </source>
</evidence>
<keyword evidence="4" id="KW-0539">Nucleus</keyword>
<keyword evidence="8" id="KW-1185">Reference proteome</keyword>
<dbReference type="GO" id="GO:0006281">
    <property type="term" value="P:DNA repair"/>
    <property type="evidence" value="ECO:0007669"/>
    <property type="project" value="UniProtKB-KW"/>
</dbReference>
<feature type="domain" description="Chromatin assembly factor 1 subunit A dimerization" evidence="6">
    <location>
        <begin position="394"/>
        <end position="458"/>
    </location>
</feature>
<dbReference type="EMBL" id="BQMJ01000010">
    <property type="protein sequence ID" value="GJQ09724.1"/>
    <property type="molecule type" value="Genomic_DNA"/>
</dbReference>
<dbReference type="GO" id="GO:0005634">
    <property type="term" value="C:nucleus"/>
    <property type="evidence" value="ECO:0007669"/>
    <property type="project" value="UniProtKB-SubCell"/>
</dbReference>
<evidence type="ECO:0000259" key="6">
    <source>
        <dbReference type="Pfam" id="PF12253"/>
    </source>
</evidence>
<sequence length="733" mass="85665">MSFSSETATSEISATKCVSENDDIACNYKESKVTLESIAANERELKGFLETLKNLLYEFQKQCTGDQEIFKVVECEEDTLCNNEAIERKAAALLQGARGSKEEILRQGLEILGEGEWQKHFEDEKLGTNQSYACEELRSLKTVTELDEELSVLVKQHLPLWESNISLLPCMFSKMLLLLRKKRKLFEKRIITCISIIRRLSKATHQRNQTSSCKLDELKIKLKKLELDWNKHQKNELKTIEHIREKKTQQKEKEEQRMKRESEKRQKNAEREKQKMERFYRLQQRDDKKRIIQEERERKRMETEAEQQAVHRQAAVLENFIKNAPKLSPLQGINRRQLSISDELQRISKEKSKQHYKDAMQDLIFSIKHTRKEIWKELGIKQVSFGQCRGHRVKLLQFEGSCRPPFHGIIQKPSKMPNGRNPYIHLPWLDYDYDSEMEWIESEPGESISESSTEDDESLLDTECNSSSDNDSFLIDDEQKLSEVGFEGFFPLQEELIGIISCHDSNDAQRVALSKFPRKQLLNVKITNNAARSSETPGEVLKNWEIVLNNRQDQVVEIKENLKRLEEFWQKTEKKDENLSKLHSKLTASVDISAGLLQTNILQEFHRYLLVLVQRGIQNHDLAYIRRQFLFLFFPITSLDVLRNMHPETPTMMVKTCLICQQEQEWIQLMASCLLRMMQTFQVNLEAISTTKIDELQSTEKLVEEFLSSNAFNTAVRKAFEILRDKIGIVIPK</sequence>
<dbReference type="InterPro" id="IPR022043">
    <property type="entry name" value="CAF1A_DD"/>
</dbReference>
<dbReference type="OrthoDB" id="440676at2759"/>
<comment type="caution">
    <text evidence="7">The sequence shown here is derived from an EMBL/GenBank/DDBJ whole genome shotgun (WGS) entry which is preliminary data.</text>
</comment>
<organism evidence="7 8">
    <name type="scientific">Galdieria partita</name>
    <dbReference type="NCBI Taxonomy" id="83374"/>
    <lineage>
        <taxon>Eukaryota</taxon>
        <taxon>Rhodophyta</taxon>
        <taxon>Bangiophyceae</taxon>
        <taxon>Galdieriales</taxon>
        <taxon>Galdieriaceae</taxon>
        <taxon>Galdieria</taxon>
    </lineage>
</organism>
<dbReference type="GO" id="GO:0006334">
    <property type="term" value="P:nucleosome assembly"/>
    <property type="evidence" value="ECO:0007669"/>
    <property type="project" value="TreeGrafter"/>
</dbReference>
<keyword evidence="3" id="KW-0234">DNA repair</keyword>
<comment type="subcellular location">
    <subcellularLocation>
        <location evidence="1">Nucleus</location>
    </subcellularLocation>
</comment>
<keyword evidence="2" id="KW-0227">DNA damage</keyword>
<evidence type="ECO:0000256" key="1">
    <source>
        <dbReference type="ARBA" id="ARBA00004123"/>
    </source>
</evidence>
<reference evidence="7" key="1">
    <citation type="journal article" date="2022" name="Proc. Natl. Acad. Sci. U.S.A.">
        <title>Life cycle and functional genomics of the unicellular red alga Galdieria for elucidating algal and plant evolution and industrial use.</title>
        <authorList>
            <person name="Hirooka S."/>
            <person name="Itabashi T."/>
            <person name="Ichinose T.M."/>
            <person name="Onuma R."/>
            <person name="Fujiwara T."/>
            <person name="Yamashita S."/>
            <person name="Jong L.W."/>
            <person name="Tomita R."/>
            <person name="Iwane A.H."/>
            <person name="Miyagishima S.Y."/>
        </authorList>
    </citation>
    <scope>NUCLEOTIDE SEQUENCE</scope>
    <source>
        <strain evidence="7">NBRC 102759</strain>
    </source>
</reference>
<reference evidence="7" key="2">
    <citation type="submission" date="2022-01" db="EMBL/GenBank/DDBJ databases">
        <authorList>
            <person name="Hirooka S."/>
            <person name="Miyagishima S.Y."/>
        </authorList>
    </citation>
    <scope>NUCLEOTIDE SEQUENCE</scope>
    <source>
        <strain evidence="7">NBRC 102759</strain>
    </source>
</reference>
<name>A0A9C7PT01_9RHOD</name>
<proteinExistence type="predicted"/>